<dbReference type="OrthoDB" id="596204at2"/>
<dbReference type="Proteomes" id="UP000385207">
    <property type="component" value="Unassembled WGS sequence"/>
</dbReference>
<proteinExistence type="predicted"/>
<dbReference type="RefSeq" id="WP_150783499.1">
    <property type="nucleotide sequence ID" value="NZ_CABVII010000004.1"/>
</dbReference>
<evidence type="ECO:0000256" key="2">
    <source>
        <dbReference type="SAM" id="Phobius"/>
    </source>
</evidence>
<sequence>MDIQTFYPVFETGQVLTSELLNDIIEYLEPQDRTTRANLTGIGVIGGLRPDCNATAGTLALSRGVAVTSAGHLIVEDHTLFDRVRPYSVPIPSGPTTTAEDKAKARYPFLFDGNTQREAFELLPTDFQPAPGEAAPTLLTAAFVADKTLLLFLETNLESLKNCNVNDCSDKGSEMNLTLRRLLVSRSIADTILSQEQAIAGRPVDRANHPRLSLPRLAMDKINPAGTSLVDLADLHGRYLACIVKVAGQLMPAMNAAWSAYRPLLQDLYPDARFPDGPIPRHHLLNMVAALVETPVLVQYLYAGMHDLLLGYNEFVECAALFDAECAPNPARFPKHLLAGDVEPRPLAFAGAPKTLADYAQYDALTAKGGAAPEGAPAHRRHHFVPSPAVDCGDDRAAELRALFCRMVLIAQTYATRNLLGADIELTPSRDGAAPLGERAIPFYYRFDAGSDLFVNWSWRKARTNRFDAIHSWQFSASANPHPLLLRQDEQDFIRIEGVLGKPLGSTMAELIREKRRLGLSFSLQPVWVALSDDPRQNDAARQRALAAIQQLLVCRMRDLDVIFLTIMAAIFAFMVWLVQVLGRLDATKATKRTPSVTAPSPATGAVGGRVLNANLAVLNLEPQEQRKVRLISDQVLSTARNQKIFANDTVKVLAQSAAAEQPLQTVAVASVYDKVRDKAIGGELFERVRAASDTLGVAGDKEELSKAIYPAVALMARAEDMMKVASADSLADFDGEAFDTALRGFTDAYVNYAAQAETDSAKTGVEIANANLAIVGKRDMVSAAATQTSSATITQELAKRLKSMFEEMTFAGFARKHPGLEHKGGTPVGGTFVLLYAGRDELDGGMRIALEKLRGGLGDVFAKLLKLNAPDLSAQASIKQLLASSKPRSDDQLDDFVVLGDFCLPYLCCDSDCSDTVVDRRINQGVGTLKANLANRAVLVAQPARDTPVTPAPVSDGPASGPTPAPAPTPTPAPTEPVEPRPSTGKVEISVVSGDAWRGVPLQGATLVITDLATGQAKQQRMATATLSLELKAGKYAFVASSGTLSSAPVEIGLKAGATVAVTLQIVG</sequence>
<accession>A0A5E7HZK8</accession>
<feature type="compositionally biased region" description="Pro residues" evidence="1">
    <location>
        <begin position="962"/>
        <end position="978"/>
    </location>
</feature>
<gene>
    <name evidence="3" type="ORF">PS862_01263</name>
</gene>
<evidence type="ECO:0000256" key="1">
    <source>
        <dbReference type="SAM" id="MobiDB-lite"/>
    </source>
</evidence>
<keyword evidence="2" id="KW-0472">Membrane</keyword>
<organism evidence="3 4">
    <name type="scientific">Pseudomonas fluorescens</name>
    <dbReference type="NCBI Taxonomy" id="294"/>
    <lineage>
        <taxon>Bacteria</taxon>
        <taxon>Pseudomonadati</taxon>
        <taxon>Pseudomonadota</taxon>
        <taxon>Gammaproteobacteria</taxon>
        <taxon>Pseudomonadales</taxon>
        <taxon>Pseudomonadaceae</taxon>
        <taxon>Pseudomonas</taxon>
    </lineage>
</organism>
<feature type="region of interest" description="Disordered" evidence="1">
    <location>
        <begin position="943"/>
        <end position="986"/>
    </location>
</feature>
<keyword evidence="2" id="KW-0812">Transmembrane</keyword>
<evidence type="ECO:0000313" key="4">
    <source>
        <dbReference type="Proteomes" id="UP000385207"/>
    </source>
</evidence>
<evidence type="ECO:0000313" key="3">
    <source>
        <dbReference type="EMBL" id="VVO69488.1"/>
    </source>
</evidence>
<dbReference type="EMBL" id="CABVII010000004">
    <property type="protein sequence ID" value="VVO69488.1"/>
    <property type="molecule type" value="Genomic_DNA"/>
</dbReference>
<protein>
    <submittedName>
        <fullName evidence="3">Uncharacterized protein</fullName>
    </submittedName>
</protein>
<feature type="transmembrane region" description="Helical" evidence="2">
    <location>
        <begin position="562"/>
        <end position="583"/>
    </location>
</feature>
<keyword evidence="2" id="KW-1133">Transmembrane helix</keyword>
<name>A0A5E7HZK8_PSEFL</name>
<dbReference type="AlphaFoldDB" id="A0A5E7HZK8"/>
<reference evidence="3 4" key="1">
    <citation type="submission" date="2019-09" db="EMBL/GenBank/DDBJ databases">
        <authorList>
            <person name="Chandra G."/>
            <person name="Truman W A."/>
        </authorList>
    </citation>
    <scope>NUCLEOTIDE SEQUENCE [LARGE SCALE GENOMIC DNA]</scope>
    <source>
        <strain evidence="3">PS862</strain>
    </source>
</reference>